<reference evidence="2 3" key="1">
    <citation type="submission" date="2019-03" db="EMBL/GenBank/DDBJ databases">
        <title>Single cell metagenomics reveals metabolic interactions within the superorganism composed of flagellate Streblomastix strix and complex community of Bacteroidetes bacteria on its surface.</title>
        <authorList>
            <person name="Treitli S.C."/>
            <person name="Kolisko M."/>
            <person name="Husnik F."/>
            <person name="Keeling P."/>
            <person name="Hampl V."/>
        </authorList>
    </citation>
    <scope>NUCLEOTIDE SEQUENCE [LARGE SCALE GENOMIC DNA]</scope>
    <source>
        <strain evidence="2">ST1C</strain>
    </source>
</reference>
<dbReference type="AlphaFoldDB" id="A0A5J4V9P8"/>
<comment type="caution">
    <text evidence="2">The sequence shown here is derived from an EMBL/GenBank/DDBJ whole genome shotgun (WGS) entry which is preliminary data.</text>
</comment>
<proteinExistence type="predicted"/>
<name>A0A5J4V9P8_9EUKA</name>
<protein>
    <submittedName>
        <fullName evidence="2">Uncharacterized protein</fullName>
    </submittedName>
</protein>
<gene>
    <name evidence="2" type="ORF">EZS28_025240</name>
</gene>
<dbReference type="EMBL" id="SNRW01008618">
    <property type="protein sequence ID" value="KAA6379233.1"/>
    <property type="molecule type" value="Genomic_DNA"/>
</dbReference>
<organism evidence="2 3">
    <name type="scientific">Streblomastix strix</name>
    <dbReference type="NCBI Taxonomy" id="222440"/>
    <lineage>
        <taxon>Eukaryota</taxon>
        <taxon>Metamonada</taxon>
        <taxon>Preaxostyla</taxon>
        <taxon>Oxymonadida</taxon>
        <taxon>Streblomastigidae</taxon>
        <taxon>Streblomastix</taxon>
    </lineage>
</organism>
<sequence>MESEERIAKFFIGPDLGELVGVGISGVPNEIKAVVLSSGALKAFQAFNTKRIGDSITSLTRWSAQDGKASFFIGSNFDEQVGIETTEVPNDVKLAILSSKPFKVYEINNAQRISDQYNAQVSWNIQSDRKLTDSLQIDSSGLRKEEKQLEIQKLQGNDNQTLTIDCDKIQIRTIQINAVDFNFNGVVSKTSAQLHTVDAGGIAIVRESEEIPQTISFNDMIKLKGVVFSLPQFALYMNGVQIWKRSDDTDISSTSYSSSSTQQPSSQSISSIQPPPKWTTLSVQLDFETDIGIAKFIIGSEFSEFANVGISDIPHDIKVVILSFSAFRVYQPVKSQRIGESITQLSRWSV</sequence>
<dbReference type="Proteomes" id="UP000324800">
    <property type="component" value="Unassembled WGS sequence"/>
</dbReference>
<feature type="compositionally biased region" description="Low complexity" evidence="1">
    <location>
        <begin position="253"/>
        <end position="272"/>
    </location>
</feature>
<evidence type="ECO:0000256" key="1">
    <source>
        <dbReference type="SAM" id="MobiDB-lite"/>
    </source>
</evidence>
<evidence type="ECO:0000313" key="2">
    <source>
        <dbReference type="EMBL" id="KAA6379233.1"/>
    </source>
</evidence>
<feature type="region of interest" description="Disordered" evidence="1">
    <location>
        <begin position="253"/>
        <end position="274"/>
    </location>
</feature>
<accession>A0A5J4V9P8</accession>
<evidence type="ECO:0000313" key="3">
    <source>
        <dbReference type="Proteomes" id="UP000324800"/>
    </source>
</evidence>